<comment type="caution">
    <text evidence="1">The sequence shown here is derived from an EMBL/GenBank/DDBJ whole genome shotgun (WGS) entry which is preliminary data.</text>
</comment>
<accession>A0A7J9KPY4</accession>
<proteinExistence type="predicted"/>
<dbReference type="EMBL" id="JABFAF010000002">
    <property type="protein sequence ID" value="MBA0848575.1"/>
    <property type="molecule type" value="Genomic_DNA"/>
</dbReference>
<dbReference type="GO" id="GO:0006412">
    <property type="term" value="P:translation"/>
    <property type="evidence" value="ECO:0007669"/>
    <property type="project" value="InterPro"/>
</dbReference>
<dbReference type="Proteomes" id="UP000593576">
    <property type="component" value="Unassembled WGS sequence"/>
</dbReference>
<protein>
    <recommendedName>
        <fullName evidence="3">Ribosomal protein L16</fullName>
    </recommendedName>
</protein>
<evidence type="ECO:0000313" key="2">
    <source>
        <dbReference type="Proteomes" id="UP000593576"/>
    </source>
</evidence>
<dbReference type="OrthoDB" id="976711at2759"/>
<sequence>MTRNVRHDGKIWVRIFLDKPITIIPTKTRMVSGQRS</sequence>
<dbReference type="GO" id="GO:0005840">
    <property type="term" value="C:ribosome"/>
    <property type="evidence" value="ECO:0007669"/>
    <property type="project" value="InterPro"/>
</dbReference>
<keyword evidence="2" id="KW-1185">Reference proteome</keyword>
<dbReference type="AlphaFoldDB" id="A0A7J9KPY4"/>
<evidence type="ECO:0008006" key="3">
    <source>
        <dbReference type="Google" id="ProtNLM"/>
    </source>
</evidence>
<feature type="non-terminal residue" evidence="1">
    <location>
        <position position="36"/>
    </location>
</feature>
<dbReference type="InterPro" id="IPR036920">
    <property type="entry name" value="Ribosomal_uL16_sf"/>
</dbReference>
<dbReference type="GO" id="GO:0003735">
    <property type="term" value="F:structural constituent of ribosome"/>
    <property type="evidence" value="ECO:0007669"/>
    <property type="project" value="InterPro"/>
</dbReference>
<gene>
    <name evidence="1" type="ORF">Goshw_004072</name>
</gene>
<name>A0A7J9KPY4_GOSSC</name>
<dbReference type="SUPFAM" id="SSF54686">
    <property type="entry name" value="Ribosomal protein L16p/L10e"/>
    <property type="match status" value="1"/>
</dbReference>
<reference evidence="1 2" key="1">
    <citation type="journal article" date="2019" name="Genome Biol. Evol.">
        <title>Insights into the evolution of the New World diploid cottons (Gossypium, subgenus Houzingenia) based on genome sequencing.</title>
        <authorList>
            <person name="Grover C.E."/>
            <person name="Arick M.A. 2nd"/>
            <person name="Thrash A."/>
            <person name="Conover J.L."/>
            <person name="Sanders W.S."/>
            <person name="Peterson D.G."/>
            <person name="Frelichowski J.E."/>
            <person name="Scheffler J.A."/>
            <person name="Scheffler B.E."/>
            <person name="Wendel J.F."/>
        </authorList>
    </citation>
    <scope>NUCLEOTIDE SEQUENCE [LARGE SCALE GENOMIC DNA]</scope>
    <source>
        <strain evidence="1">1</strain>
        <tissue evidence="1">Leaf</tissue>
    </source>
</reference>
<organism evidence="1 2">
    <name type="scientific">Gossypium schwendimanii</name>
    <name type="common">Cotton</name>
    <dbReference type="NCBI Taxonomy" id="34291"/>
    <lineage>
        <taxon>Eukaryota</taxon>
        <taxon>Viridiplantae</taxon>
        <taxon>Streptophyta</taxon>
        <taxon>Embryophyta</taxon>
        <taxon>Tracheophyta</taxon>
        <taxon>Spermatophyta</taxon>
        <taxon>Magnoliopsida</taxon>
        <taxon>eudicotyledons</taxon>
        <taxon>Gunneridae</taxon>
        <taxon>Pentapetalae</taxon>
        <taxon>rosids</taxon>
        <taxon>malvids</taxon>
        <taxon>Malvales</taxon>
        <taxon>Malvaceae</taxon>
        <taxon>Malvoideae</taxon>
        <taxon>Gossypium</taxon>
    </lineage>
</organism>
<dbReference type="Gene3D" id="3.90.1170.10">
    <property type="entry name" value="Ribosomal protein L10e/L16"/>
    <property type="match status" value="1"/>
</dbReference>
<evidence type="ECO:0000313" key="1">
    <source>
        <dbReference type="EMBL" id="MBA0848575.1"/>
    </source>
</evidence>